<evidence type="ECO:0000313" key="6">
    <source>
        <dbReference type="EMBL" id="CDH56542.1"/>
    </source>
</evidence>
<feature type="transmembrane region" description="Helical" evidence="5">
    <location>
        <begin position="84"/>
        <end position="105"/>
    </location>
</feature>
<sequence>MAFRDKCCFCISLKTGTLLLAILGTISHFYGAITLTALSDELKNVDGGTVFGLTMYSYLSGFACLAGAIGVVKHNAKHLRLFSSFYWIDLALHMLFSVASAYLLFSMHTEICEQVVREAPNDEPMDMESCESVYSASAWLVTLAMAINMLIKFHFAFAIHRYTNVVKREQEQEENWDAHVVVAAPPPVYEPSDKKEFIFVAGKEYIPDEKQTPANNNNNQS</sequence>
<keyword evidence="3 5" id="KW-1133">Transmembrane helix</keyword>
<dbReference type="VEuPathDB" id="FungiDB:LCOR_07574.1"/>
<evidence type="ECO:0000256" key="1">
    <source>
        <dbReference type="ARBA" id="ARBA00004127"/>
    </source>
</evidence>
<dbReference type="AlphaFoldDB" id="A0A068S3Y9"/>
<gene>
    <name evidence="6" type="ORF">LCOR_07574.1</name>
</gene>
<dbReference type="InterPro" id="IPR051115">
    <property type="entry name" value="LAPTM_transporter"/>
</dbReference>
<dbReference type="PANTHER" id="PTHR12479">
    <property type="entry name" value="LYSOSOMAL-ASSOCIATED TRANSMEMBRANE PROTEIN"/>
    <property type="match status" value="1"/>
</dbReference>
<dbReference type="EMBL" id="CBTN010000038">
    <property type="protein sequence ID" value="CDH56542.1"/>
    <property type="molecule type" value="Genomic_DNA"/>
</dbReference>
<reference evidence="6" key="1">
    <citation type="submission" date="2013-08" db="EMBL/GenBank/DDBJ databases">
        <title>Gene expansion shapes genome architecture in the human pathogen Lichtheimia corymbifera: an evolutionary genomics analysis in the ancient terrestrial Mucorales (Mucoromycotina).</title>
        <authorList>
            <person name="Schwartze V.U."/>
            <person name="Winter S."/>
            <person name="Shelest E."/>
            <person name="Marcet-Houben M."/>
            <person name="Horn F."/>
            <person name="Wehner S."/>
            <person name="Hoffmann K."/>
            <person name="Riege K."/>
            <person name="Sammeth M."/>
            <person name="Nowrousian M."/>
            <person name="Valiante V."/>
            <person name="Linde J."/>
            <person name="Jacobsen I.D."/>
            <person name="Marz M."/>
            <person name="Brakhage A.A."/>
            <person name="Gabaldon T."/>
            <person name="Bocker S."/>
            <person name="Voigt K."/>
        </authorList>
    </citation>
    <scope>NUCLEOTIDE SEQUENCE [LARGE SCALE GENOMIC DNA]</scope>
    <source>
        <strain evidence="6">FSU 9682</strain>
    </source>
</reference>
<protein>
    <submittedName>
        <fullName evidence="6">Uncharacterized protein</fullName>
    </submittedName>
</protein>
<keyword evidence="4 5" id="KW-0472">Membrane</keyword>
<dbReference type="OrthoDB" id="2355659at2759"/>
<comment type="subcellular location">
    <subcellularLocation>
        <location evidence="1">Endomembrane system</location>
        <topology evidence="1">Multi-pass membrane protein</topology>
    </subcellularLocation>
</comment>
<feature type="transmembrane region" description="Helical" evidence="5">
    <location>
        <begin position="7"/>
        <end position="30"/>
    </location>
</feature>
<evidence type="ECO:0000256" key="4">
    <source>
        <dbReference type="ARBA" id="ARBA00023136"/>
    </source>
</evidence>
<keyword evidence="2 5" id="KW-0812">Transmembrane</keyword>
<proteinExistence type="predicted"/>
<dbReference type="Proteomes" id="UP000027586">
    <property type="component" value="Unassembled WGS sequence"/>
</dbReference>
<name>A0A068S3Y9_9FUNG</name>
<accession>A0A068S3Y9</accession>
<evidence type="ECO:0000256" key="5">
    <source>
        <dbReference type="SAM" id="Phobius"/>
    </source>
</evidence>
<feature type="transmembrane region" description="Helical" evidence="5">
    <location>
        <begin position="133"/>
        <end position="151"/>
    </location>
</feature>
<dbReference type="PANTHER" id="PTHR12479:SF10">
    <property type="entry name" value="LYSOSOMAL-ASSOCIATED TRANSMEMBRANE PROTEIN"/>
    <property type="match status" value="1"/>
</dbReference>
<feature type="transmembrane region" description="Helical" evidence="5">
    <location>
        <begin position="50"/>
        <end position="72"/>
    </location>
</feature>
<evidence type="ECO:0000313" key="7">
    <source>
        <dbReference type="Proteomes" id="UP000027586"/>
    </source>
</evidence>
<evidence type="ECO:0000256" key="3">
    <source>
        <dbReference type="ARBA" id="ARBA00022989"/>
    </source>
</evidence>
<dbReference type="GO" id="GO:0012505">
    <property type="term" value="C:endomembrane system"/>
    <property type="evidence" value="ECO:0007669"/>
    <property type="project" value="UniProtKB-SubCell"/>
</dbReference>
<comment type="caution">
    <text evidence="6">The sequence shown here is derived from an EMBL/GenBank/DDBJ whole genome shotgun (WGS) entry which is preliminary data.</text>
</comment>
<evidence type="ECO:0000256" key="2">
    <source>
        <dbReference type="ARBA" id="ARBA00022692"/>
    </source>
</evidence>
<organism evidence="6 7">
    <name type="scientific">Lichtheimia corymbifera JMRC:FSU:9682</name>
    <dbReference type="NCBI Taxonomy" id="1263082"/>
    <lineage>
        <taxon>Eukaryota</taxon>
        <taxon>Fungi</taxon>
        <taxon>Fungi incertae sedis</taxon>
        <taxon>Mucoromycota</taxon>
        <taxon>Mucoromycotina</taxon>
        <taxon>Mucoromycetes</taxon>
        <taxon>Mucorales</taxon>
        <taxon>Lichtheimiaceae</taxon>
        <taxon>Lichtheimia</taxon>
    </lineage>
</organism>
<keyword evidence="7" id="KW-1185">Reference proteome</keyword>